<dbReference type="PROSITE" id="PS51257">
    <property type="entry name" value="PROKAR_LIPOPROTEIN"/>
    <property type="match status" value="1"/>
</dbReference>
<accession>A0ABP8CH12</accession>
<evidence type="ECO:0000313" key="2">
    <source>
        <dbReference type="EMBL" id="GAA4239187.1"/>
    </source>
</evidence>
<keyword evidence="1" id="KW-0732">Signal</keyword>
<feature type="chain" id="PRO_5047481463" description="Lipoprotein" evidence="1">
    <location>
        <begin position="24"/>
        <end position="350"/>
    </location>
</feature>
<dbReference type="Proteomes" id="UP001501496">
    <property type="component" value="Unassembled WGS sequence"/>
</dbReference>
<feature type="signal peptide" evidence="1">
    <location>
        <begin position="1"/>
        <end position="23"/>
    </location>
</feature>
<reference evidence="3" key="1">
    <citation type="journal article" date="2019" name="Int. J. Syst. Evol. Microbiol.">
        <title>The Global Catalogue of Microorganisms (GCM) 10K type strain sequencing project: providing services to taxonomists for standard genome sequencing and annotation.</title>
        <authorList>
            <consortium name="The Broad Institute Genomics Platform"/>
            <consortium name="The Broad Institute Genome Sequencing Center for Infectious Disease"/>
            <person name="Wu L."/>
            <person name="Ma J."/>
        </authorList>
    </citation>
    <scope>NUCLEOTIDE SEQUENCE [LARGE SCALE GENOMIC DNA]</scope>
    <source>
        <strain evidence="3">JCM 17630</strain>
    </source>
</reference>
<dbReference type="RefSeq" id="WP_344789417.1">
    <property type="nucleotide sequence ID" value="NZ_BAABCA010000007.1"/>
</dbReference>
<sequence length="350" mass="38200">MKNLKRITAILLMSLIGFTSCQDDDDAVVEQNPDANSSNSQTAQNIERSSMYNGSFDDFLDGVSCSSILLPVTATVNGTDVNVASEADYQTVIDILTEYNNDEDTIVLHFPLTIKISNYTQVQIVNQTEYDVILSACSQIENVAESAINCLDIDFPITIVTYNVNFEQTGSIVLESNQELYTYINELGNDQLFAINYPITATLAGENTINIASDLDLQTQITACLGIEDQKEEAKENAKALETILVEGAFKVESFIYEGAEKAEDYANYTIDFAGDLTCEAENTTLTGMDTVQGTYGVTSEIEVNINLSFSGNASFELLNNSWEIASYSQSSISLKSTTDAAVTIVLAQI</sequence>
<dbReference type="EMBL" id="BAABCA010000007">
    <property type="protein sequence ID" value="GAA4239187.1"/>
    <property type="molecule type" value="Genomic_DNA"/>
</dbReference>
<keyword evidence="3" id="KW-1185">Reference proteome</keyword>
<evidence type="ECO:0008006" key="4">
    <source>
        <dbReference type="Google" id="ProtNLM"/>
    </source>
</evidence>
<gene>
    <name evidence="2" type="ORF">GCM10022291_32540</name>
</gene>
<evidence type="ECO:0000256" key="1">
    <source>
        <dbReference type="SAM" id="SignalP"/>
    </source>
</evidence>
<protein>
    <recommendedName>
        <fullName evidence="4">Lipoprotein</fullName>
    </recommendedName>
</protein>
<comment type="caution">
    <text evidence="2">The sequence shown here is derived from an EMBL/GenBank/DDBJ whole genome shotgun (WGS) entry which is preliminary data.</text>
</comment>
<proteinExistence type="predicted"/>
<evidence type="ECO:0000313" key="3">
    <source>
        <dbReference type="Proteomes" id="UP001501496"/>
    </source>
</evidence>
<organism evidence="2 3">
    <name type="scientific">Postechiella marina</name>
    <dbReference type="NCBI Taxonomy" id="943941"/>
    <lineage>
        <taxon>Bacteria</taxon>
        <taxon>Pseudomonadati</taxon>
        <taxon>Bacteroidota</taxon>
        <taxon>Flavobacteriia</taxon>
        <taxon>Flavobacteriales</taxon>
        <taxon>Flavobacteriaceae</taxon>
        <taxon>Postechiella</taxon>
    </lineage>
</organism>
<name>A0ABP8CH12_9FLAO</name>